<dbReference type="CDD" id="cd03858">
    <property type="entry name" value="M14_CP_N-E_like"/>
    <property type="match status" value="1"/>
</dbReference>
<dbReference type="InterPro" id="IPR057247">
    <property type="entry name" value="CARBOXYPEPT_ZN_2"/>
</dbReference>
<dbReference type="SMART" id="SM00631">
    <property type="entry name" value="Zn_pept"/>
    <property type="match status" value="1"/>
</dbReference>
<keyword evidence="4" id="KW-0645">Protease</keyword>
<protein>
    <recommendedName>
        <fullName evidence="11">Peptidase M14 domain-containing protein</fullName>
    </recommendedName>
</protein>
<dbReference type="Pfam" id="PF13620">
    <property type="entry name" value="CarboxypepD_reg"/>
    <property type="match status" value="1"/>
</dbReference>
<evidence type="ECO:0000313" key="12">
    <source>
        <dbReference type="EMBL" id="CAD7409114.1"/>
    </source>
</evidence>
<dbReference type="Gene3D" id="3.40.630.10">
    <property type="entry name" value="Zn peptidases"/>
    <property type="match status" value="1"/>
</dbReference>
<evidence type="ECO:0000256" key="8">
    <source>
        <dbReference type="ARBA" id="ARBA00023180"/>
    </source>
</evidence>
<dbReference type="InterPro" id="IPR000834">
    <property type="entry name" value="Peptidase_M14"/>
</dbReference>
<dbReference type="Pfam" id="PF00246">
    <property type="entry name" value="Peptidase_M14"/>
    <property type="match status" value="1"/>
</dbReference>
<dbReference type="InterPro" id="IPR057246">
    <property type="entry name" value="CARBOXYPEPT_ZN_1"/>
</dbReference>
<dbReference type="GO" id="GO:0004181">
    <property type="term" value="F:metallocarboxypeptidase activity"/>
    <property type="evidence" value="ECO:0007669"/>
    <property type="project" value="InterPro"/>
</dbReference>
<comment type="cofactor">
    <cofactor evidence="1">
        <name>Zn(2+)</name>
        <dbReference type="ChEBI" id="CHEBI:29105"/>
    </cofactor>
</comment>
<dbReference type="PROSITE" id="PS00133">
    <property type="entry name" value="CARBOXYPEPT_ZN_2"/>
    <property type="match status" value="1"/>
</dbReference>
<comment type="similarity">
    <text evidence="2 9">Belongs to the peptidase M14 family.</text>
</comment>
<keyword evidence="5" id="KW-0479">Metal-binding</keyword>
<evidence type="ECO:0000256" key="5">
    <source>
        <dbReference type="ARBA" id="ARBA00022723"/>
    </source>
</evidence>
<evidence type="ECO:0000256" key="7">
    <source>
        <dbReference type="ARBA" id="ARBA00022833"/>
    </source>
</evidence>
<name>A0A7R9D8P9_TIMPO</name>
<organism evidence="12">
    <name type="scientific">Timema poppense</name>
    <name type="common">Walking stick</name>
    <dbReference type="NCBI Taxonomy" id="170557"/>
    <lineage>
        <taxon>Eukaryota</taxon>
        <taxon>Metazoa</taxon>
        <taxon>Ecdysozoa</taxon>
        <taxon>Arthropoda</taxon>
        <taxon>Hexapoda</taxon>
        <taxon>Insecta</taxon>
        <taxon>Pterygota</taxon>
        <taxon>Neoptera</taxon>
        <taxon>Polyneoptera</taxon>
        <taxon>Phasmatodea</taxon>
        <taxon>Timematodea</taxon>
        <taxon>Timematoidea</taxon>
        <taxon>Timematidae</taxon>
        <taxon>Timema</taxon>
    </lineage>
</organism>
<evidence type="ECO:0000256" key="6">
    <source>
        <dbReference type="ARBA" id="ARBA00022801"/>
    </source>
</evidence>
<sequence length="518" mass="57738">MLGVTLLFWVGGLTLPCTGVLTGHSRPPGPSLYFQYHHYEDMTGYLHAVNRAYPDLTRLYSLGKTVKERDLWVMQVTSVPEVQLGVPHVKIVGNIHGNEAVGRELVLHMIQFLVTSYNRNQTVRWLLDNTRIHLMPSLNPDGFEISKVGRCTAIEGRKNLHGLDLNRNFPDYFRQNTLPSQPEKDAVIRWLEMYPFVLSAGLHGGAVVANYPFDNTLEDVTGRLREPSLTPDNDVFVHLATVYSETHPTMHQGIQCQAGMPLFENGITNGAAWYPMTGGMQDYNYVWHGCMELTLELSCCKYPPPEELPDFWEENRNAMLVFMSQAQRGVRGLVMDSLTREAIPGAQFRIDNRAIGFNTSKRGEFWRILLPGNYTLQVFKEGYENQSLSFVVYTPMSNFQLSATWLTINMTPIFSGVSEPSVSAHLLAKDAPVTPTCFEVFPQENPVTLVAIPPAPPHPMPDPLVGVDFISPQIVLNEVWIGRQLAATGATGKIATDEADAVSLYNNNGGTGAARICL</sequence>
<dbReference type="GO" id="GO:0008270">
    <property type="term" value="F:zinc ion binding"/>
    <property type="evidence" value="ECO:0007669"/>
    <property type="project" value="InterPro"/>
</dbReference>
<dbReference type="GO" id="GO:0005615">
    <property type="term" value="C:extracellular space"/>
    <property type="evidence" value="ECO:0007669"/>
    <property type="project" value="TreeGrafter"/>
</dbReference>
<evidence type="ECO:0000256" key="4">
    <source>
        <dbReference type="ARBA" id="ARBA00022670"/>
    </source>
</evidence>
<dbReference type="SUPFAM" id="SSF49464">
    <property type="entry name" value="Carboxypeptidase regulatory domain-like"/>
    <property type="match status" value="1"/>
</dbReference>
<dbReference type="SUPFAM" id="SSF53187">
    <property type="entry name" value="Zn-dependent exopeptidases"/>
    <property type="match status" value="1"/>
</dbReference>
<keyword evidence="7" id="KW-0862">Zinc</keyword>
<feature type="domain" description="Peptidase M14" evidence="11">
    <location>
        <begin position="35"/>
        <end position="326"/>
    </location>
</feature>
<dbReference type="PRINTS" id="PR00765">
    <property type="entry name" value="CRBOXYPTASEA"/>
</dbReference>
<feature type="active site" description="Proton donor/acceptor" evidence="9">
    <location>
        <position position="296"/>
    </location>
</feature>
<evidence type="ECO:0000259" key="11">
    <source>
        <dbReference type="PROSITE" id="PS52035"/>
    </source>
</evidence>
<proteinExistence type="inferred from homology"/>
<dbReference type="EMBL" id="OD004005">
    <property type="protein sequence ID" value="CAD7409114.1"/>
    <property type="molecule type" value="Genomic_DNA"/>
</dbReference>
<accession>A0A7R9D8P9</accession>
<dbReference type="FunFam" id="3.40.630.10:FF:000020">
    <property type="entry name" value="Carboxypeptidase D"/>
    <property type="match status" value="1"/>
</dbReference>
<dbReference type="GO" id="GO:0016485">
    <property type="term" value="P:protein processing"/>
    <property type="evidence" value="ECO:0007669"/>
    <property type="project" value="TreeGrafter"/>
</dbReference>
<evidence type="ECO:0000256" key="9">
    <source>
        <dbReference type="PROSITE-ProRule" id="PRU01379"/>
    </source>
</evidence>
<gene>
    <name evidence="12" type="ORF">TPSB3V08_LOCUS6672</name>
</gene>
<keyword evidence="8" id="KW-0325">Glycoprotein</keyword>
<keyword evidence="10" id="KW-0732">Signal</keyword>
<evidence type="ECO:0000256" key="10">
    <source>
        <dbReference type="SAM" id="SignalP"/>
    </source>
</evidence>
<dbReference type="GO" id="GO:0006518">
    <property type="term" value="P:peptide metabolic process"/>
    <property type="evidence" value="ECO:0007669"/>
    <property type="project" value="TreeGrafter"/>
</dbReference>
<dbReference type="PANTHER" id="PTHR11532:SF84">
    <property type="entry name" value="CARBOXYPEPTIDASE M"/>
    <property type="match status" value="1"/>
</dbReference>
<feature type="chain" id="PRO_5031485812" description="Peptidase M14 domain-containing protein" evidence="10">
    <location>
        <begin position="20"/>
        <end position="518"/>
    </location>
</feature>
<dbReference type="InterPro" id="IPR008969">
    <property type="entry name" value="CarboxyPept-like_regulatory"/>
</dbReference>
<feature type="signal peptide" evidence="10">
    <location>
        <begin position="1"/>
        <end position="19"/>
    </location>
</feature>
<dbReference type="PROSITE" id="PS00132">
    <property type="entry name" value="CARBOXYPEPT_ZN_1"/>
    <property type="match status" value="1"/>
</dbReference>
<keyword evidence="3" id="KW-0121">Carboxypeptidase</keyword>
<keyword evidence="6" id="KW-0378">Hydrolase</keyword>
<evidence type="ECO:0000256" key="2">
    <source>
        <dbReference type="ARBA" id="ARBA00005988"/>
    </source>
</evidence>
<evidence type="ECO:0000256" key="1">
    <source>
        <dbReference type="ARBA" id="ARBA00001947"/>
    </source>
</evidence>
<reference evidence="12" key="1">
    <citation type="submission" date="2020-11" db="EMBL/GenBank/DDBJ databases">
        <authorList>
            <person name="Tran Van P."/>
        </authorList>
    </citation>
    <scope>NUCLEOTIDE SEQUENCE</scope>
</reference>
<dbReference type="AlphaFoldDB" id="A0A7R9D8P9"/>
<dbReference type="PROSITE" id="PS52035">
    <property type="entry name" value="PEPTIDASE_M14"/>
    <property type="match status" value="1"/>
</dbReference>
<dbReference type="PANTHER" id="PTHR11532">
    <property type="entry name" value="PROTEASE M14 CARBOXYPEPTIDASE"/>
    <property type="match status" value="1"/>
</dbReference>
<dbReference type="InterPro" id="IPR050753">
    <property type="entry name" value="Peptidase_M14_domain"/>
</dbReference>
<dbReference type="Gene3D" id="2.60.40.1120">
    <property type="entry name" value="Carboxypeptidase-like, regulatory domain"/>
    <property type="match status" value="1"/>
</dbReference>
<evidence type="ECO:0000256" key="3">
    <source>
        <dbReference type="ARBA" id="ARBA00022645"/>
    </source>
</evidence>